<feature type="compositionally biased region" description="Low complexity" evidence="1">
    <location>
        <begin position="60"/>
        <end position="70"/>
    </location>
</feature>
<keyword evidence="3" id="KW-1185">Reference proteome</keyword>
<proteinExistence type="predicted"/>
<dbReference type="EMBL" id="OW240916">
    <property type="protein sequence ID" value="CAH2293247.1"/>
    <property type="molecule type" value="Genomic_DNA"/>
</dbReference>
<protein>
    <submittedName>
        <fullName evidence="2">Uncharacterized protein</fullName>
    </submittedName>
</protein>
<evidence type="ECO:0000313" key="3">
    <source>
        <dbReference type="Proteomes" id="UP001295444"/>
    </source>
</evidence>
<dbReference type="AlphaFoldDB" id="A0AAD1S5J6"/>
<evidence type="ECO:0000256" key="1">
    <source>
        <dbReference type="SAM" id="MobiDB-lite"/>
    </source>
</evidence>
<reference evidence="2" key="1">
    <citation type="submission" date="2022-03" db="EMBL/GenBank/DDBJ databases">
        <authorList>
            <person name="Alioto T."/>
            <person name="Alioto T."/>
            <person name="Gomez Garrido J."/>
        </authorList>
    </citation>
    <scope>NUCLEOTIDE SEQUENCE</scope>
</reference>
<dbReference type="Proteomes" id="UP001295444">
    <property type="component" value="Chromosome 05"/>
</dbReference>
<sequence length="116" mass="12755">MEKSTNHNISQLQYSVIRLLPLPLSLLLASQLAAALLRSRAAAHSRHSPQPRTPFPMSPRLPTSRLSLSPTHSRLPSQFFSRLFTNGDIAAAIFRCLSVPPTDLALFSRHIGVSSD</sequence>
<evidence type="ECO:0000313" key="2">
    <source>
        <dbReference type="EMBL" id="CAH2293247.1"/>
    </source>
</evidence>
<organism evidence="2 3">
    <name type="scientific">Pelobates cultripes</name>
    <name type="common">Western spadefoot toad</name>
    <dbReference type="NCBI Taxonomy" id="61616"/>
    <lineage>
        <taxon>Eukaryota</taxon>
        <taxon>Metazoa</taxon>
        <taxon>Chordata</taxon>
        <taxon>Craniata</taxon>
        <taxon>Vertebrata</taxon>
        <taxon>Euteleostomi</taxon>
        <taxon>Amphibia</taxon>
        <taxon>Batrachia</taxon>
        <taxon>Anura</taxon>
        <taxon>Pelobatoidea</taxon>
        <taxon>Pelobatidae</taxon>
        <taxon>Pelobates</taxon>
    </lineage>
</organism>
<name>A0AAD1S5J6_PELCU</name>
<gene>
    <name evidence="2" type="ORF">PECUL_23A004742</name>
</gene>
<feature type="region of interest" description="Disordered" evidence="1">
    <location>
        <begin position="43"/>
        <end position="70"/>
    </location>
</feature>
<accession>A0AAD1S5J6</accession>